<dbReference type="InterPro" id="IPR017970">
    <property type="entry name" value="Homeobox_CS"/>
</dbReference>
<feature type="compositionally biased region" description="Low complexity" evidence="8">
    <location>
        <begin position="183"/>
        <end position="194"/>
    </location>
</feature>
<feature type="region of interest" description="Disordered" evidence="8">
    <location>
        <begin position="183"/>
        <end position="226"/>
    </location>
</feature>
<evidence type="ECO:0000256" key="6">
    <source>
        <dbReference type="PROSITE-ProRule" id="PRU00108"/>
    </source>
</evidence>
<feature type="DNA-binding region" description="Homeobox" evidence="6">
    <location>
        <begin position="264"/>
        <end position="323"/>
    </location>
</feature>
<evidence type="ECO:0000256" key="1">
    <source>
        <dbReference type="ARBA" id="ARBA00004123"/>
    </source>
</evidence>
<dbReference type="PROSITE" id="PS50071">
    <property type="entry name" value="HOMEOBOX_2"/>
    <property type="match status" value="1"/>
</dbReference>
<dbReference type="CDD" id="cd00086">
    <property type="entry name" value="homeodomain"/>
    <property type="match status" value="1"/>
</dbReference>
<dbReference type="Proteomes" id="UP000314986">
    <property type="component" value="Unassembled WGS sequence"/>
</dbReference>
<dbReference type="GO" id="GO:0000981">
    <property type="term" value="F:DNA-binding transcription factor activity, RNA polymerase II-specific"/>
    <property type="evidence" value="ECO:0007669"/>
    <property type="project" value="InterPro"/>
</dbReference>
<evidence type="ECO:0000259" key="9">
    <source>
        <dbReference type="PROSITE" id="PS50071"/>
    </source>
</evidence>
<dbReference type="PRINTS" id="PR00024">
    <property type="entry name" value="HOMEOBOX"/>
</dbReference>
<sequence>MSCSENSASSSFSVSSLICPNRTESYCPGGYLPFRSEQSYGLQNWQVGVAQRKQGGMNHQQGIGLAPHHYVPAMVGWVNQPPSSQADRPQQISSCSFAPSVKEEANYCLLDGDKHSKTQPSVSPYPRLSEMCSGDSGRVPVPRYFRPNPTYASNKPTDYNPLQPVAVQCSVQSDRCFNPSFSAAPTLSPSSSSKAGEKHTNVTTVSNHLGQAEPAKNGDERESPFAEDASSLRFVGVDKTISEKEVKEHTKAENATNWLTPKGGRKKRCPYTKHQTLELEKEFLFNMYLTRERRLEISRGVNLSDRQVKIWFQNRRMKLKKMSRENRIREMPTSFPI</sequence>
<dbReference type="RefSeq" id="XP_007902567.1">
    <property type="nucleotide sequence ID" value="XM_007904376.1"/>
</dbReference>
<dbReference type="PANTHER" id="PTHR45874:SF6">
    <property type="entry name" value="HOMEOBOX PROTEIN HOX-B10A"/>
    <property type="match status" value="1"/>
</dbReference>
<evidence type="ECO:0000256" key="2">
    <source>
        <dbReference type="ARBA" id="ARBA00006317"/>
    </source>
</evidence>
<dbReference type="InterPro" id="IPR020479">
    <property type="entry name" value="HD_metazoa"/>
</dbReference>
<evidence type="ECO:0000256" key="7">
    <source>
        <dbReference type="RuleBase" id="RU000682"/>
    </source>
</evidence>
<evidence type="ECO:0000256" key="4">
    <source>
        <dbReference type="ARBA" id="ARBA00023155"/>
    </source>
</evidence>
<dbReference type="SMART" id="SM00389">
    <property type="entry name" value="HOX"/>
    <property type="match status" value="1"/>
</dbReference>
<name>C7B9D6_CALMI</name>
<reference evidence="10" key="3">
    <citation type="journal article" date="2009" name="Proc. Natl. Acad. Sci. U.S.A.">
        <title>Elephant shark (Callorhinchus milii) provides insights into the evolution of Hox gene clusters in gnathostomes.</title>
        <authorList>
            <person name="Ravi V."/>
            <person name="Lam K."/>
            <person name="Tay B.-H."/>
            <person name="Tay A."/>
            <person name="Brenner S."/>
            <person name="Venkatesh B."/>
        </authorList>
    </citation>
    <scope>NUCLEOTIDE SEQUENCE</scope>
</reference>
<dbReference type="PANTHER" id="PTHR45874">
    <property type="entry name" value="HOMEOBOX PROTEIN ABDOMINAL-B"/>
    <property type="match status" value="1"/>
</dbReference>
<organism evidence="10">
    <name type="scientific">Callorhinchus milii</name>
    <name type="common">Ghost shark</name>
    <dbReference type="NCBI Taxonomy" id="7868"/>
    <lineage>
        <taxon>Eukaryota</taxon>
        <taxon>Metazoa</taxon>
        <taxon>Chordata</taxon>
        <taxon>Craniata</taxon>
        <taxon>Vertebrata</taxon>
        <taxon>Chondrichthyes</taxon>
        <taxon>Holocephali</taxon>
        <taxon>Chimaeriformes</taxon>
        <taxon>Callorhinchidae</taxon>
        <taxon>Callorhinchus</taxon>
    </lineage>
</organism>
<evidence type="ECO:0000313" key="10">
    <source>
        <dbReference type="EMBL" id="ACU32565.1"/>
    </source>
</evidence>
<evidence type="ECO:0000256" key="3">
    <source>
        <dbReference type="ARBA" id="ARBA00023125"/>
    </source>
</evidence>
<evidence type="ECO:0000256" key="5">
    <source>
        <dbReference type="ARBA" id="ARBA00023242"/>
    </source>
</evidence>
<keyword evidence="12" id="KW-1185">Reference proteome</keyword>
<dbReference type="AlphaFoldDB" id="C7B9D6"/>
<dbReference type="CTD" id="58056"/>
<dbReference type="InterPro" id="IPR046333">
    <property type="entry name" value="HXA10/ABDB-like"/>
</dbReference>
<evidence type="ECO:0000313" key="12">
    <source>
        <dbReference type="Proteomes" id="UP000314986"/>
    </source>
</evidence>
<keyword evidence="3 6" id="KW-0238">DNA-binding</keyword>
<dbReference type="KEGG" id="cmk:103185724"/>
<reference evidence="12" key="1">
    <citation type="journal article" date="2006" name="Science">
        <title>Ancient noncoding elements conserved in the human genome.</title>
        <authorList>
            <person name="Venkatesh B."/>
            <person name="Kirkness E.F."/>
            <person name="Loh Y.H."/>
            <person name="Halpern A.L."/>
            <person name="Lee A.P."/>
            <person name="Johnson J."/>
            <person name="Dandona N."/>
            <person name="Viswanathan L.D."/>
            <person name="Tay A."/>
            <person name="Venter J.C."/>
            <person name="Strausberg R.L."/>
            <person name="Brenner S."/>
        </authorList>
    </citation>
    <scope>NUCLEOTIDE SEQUENCE [LARGE SCALE GENOMIC DNA]</scope>
</reference>
<keyword evidence="5 6" id="KW-0539">Nucleus</keyword>
<keyword evidence="4 6" id="KW-0371">Homeobox</keyword>
<dbReference type="OrthoDB" id="6159439at2759"/>
<comment type="similarity">
    <text evidence="2">Belongs to the Abd-B homeobox family.</text>
</comment>
<evidence type="ECO:0000313" key="11">
    <source>
        <dbReference type="Ensembl" id="ENSCMIP00000037635.1"/>
    </source>
</evidence>
<dbReference type="OMA" id="EEANYCL"/>
<dbReference type="GeneID" id="103185724"/>
<evidence type="ECO:0000256" key="8">
    <source>
        <dbReference type="SAM" id="MobiDB-lite"/>
    </source>
</evidence>
<protein>
    <submittedName>
        <fullName evidence="10">Homeobox protein HoxB10</fullName>
    </submittedName>
</protein>
<dbReference type="SUPFAM" id="SSF46689">
    <property type="entry name" value="Homeodomain-like"/>
    <property type="match status" value="1"/>
</dbReference>
<dbReference type="InterPro" id="IPR009057">
    <property type="entry name" value="Homeodomain-like_sf"/>
</dbReference>
<dbReference type="GO" id="GO:0005634">
    <property type="term" value="C:nucleus"/>
    <property type="evidence" value="ECO:0007669"/>
    <property type="project" value="UniProtKB-SubCell"/>
</dbReference>
<dbReference type="Pfam" id="PF00046">
    <property type="entry name" value="Homeodomain"/>
    <property type="match status" value="1"/>
</dbReference>
<gene>
    <name evidence="10" type="primary">HoxB10</name>
    <name evidence="11" type="synonym">hoxb10a</name>
</gene>
<reference evidence="12" key="4">
    <citation type="journal article" date="2014" name="Nature">
        <title>Elephant shark genome provides unique insights into gnathostome evolution.</title>
        <authorList>
            <consortium name="International Elephant Shark Genome Sequencing Consortium"/>
            <person name="Venkatesh B."/>
            <person name="Lee A.P."/>
            <person name="Ravi V."/>
            <person name="Maurya A.K."/>
            <person name="Lian M.M."/>
            <person name="Swann J.B."/>
            <person name="Ohta Y."/>
            <person name="Flajnik M.F."/>
            <person name="Sutoh Y."/>
            <person name="Kasahara M."/>
            <person name="Hoon S."/>
            <person name="Gangu V."/>
            <person name="Roy S.W."/>
            <person name="Irimia M."/>
            <person name="Korzh V."/>
            <person name="Kondrychyn I."/>
            <person name="Lim Z.W."/>
            <person name="Tay B.H."/>
            <person name="Tohari S."/>
            <person name="Kong K.W."/>
            <person name="Ho S."/>
            <person name="Lorente-Galdos B."/>
            <person name="Quilez J."/>
            <person name="Marques-Bonet T."/>
            <person name="Raney B.J."/>
            <person name="Ingham P.W."/>
            <person name="Tay A."/>
            <person name="Hillier L.W."/>
            <person name="Minx P."/>
            <person name="Boehm T."/>
            <person name="Wilson R.K."/>
            <person name="Brenner S."/>
            <person name="Warren W.C."/>
        </authorList>
    </citation>
    <scope>NUCLEOTIDE SEQUENCE [LARGE SCALE GENOMIC DNA]</scope>
</reference>
<dbReference type="PROSITE" id="PS00027">
    <property type="entry name" value="HOMEOBOX_1"/>
    <property type="match status" value="1"/>
</dbReference>
<reference evidence="11" key="5">
    <citation type="submission" date="2025-05" db="UniProtKB">
        <authorList>
            <consortium name="Ensembl"/>
        </authorList>
    </citation>
    <scope>IDENTIFICATION</scope>
</reference>
<dbReference type="GeneTree" id="ENSGT00940000163268"/>
<dbReference type="InterPro" id="IPR001356">
    <property type="entry name" value="HD"/>
</dbReference>
<comment type="subcellular location">
    <subcellularLocation>
        <location evidence="1 6 7">Nucleus</location>
    </subcellularLocation>
</comment>
<accession>C7B9D6</accession>
<dbReference type="Gene3D" id="1.10.10.60">
    <property type="entry name" value="Homeodomain-like"/>
    <property type="match status" value="1"/>
</dbReference>
<proteinExistence type="inferred from homology"/>
<reference evidence="12" key="2">
    <citation type="journal article" date="2007" name="PLoS Biol.">
        <title>Survey sequencing and comparative analysis of the elephant shark (Callorhinchus milii) genome.</title>
        <authorList>
            <person name="Venkatesh B."/>
            <person name="Kirkness E.F."/>
            <person name="Loh Y.H."/>
            <person name="Halpern A.L."/>
            <person name="Lee A.P."/>
            <person name="Johnson J."/>
            <person name="Dandona N."/>
            <person name="Viswanathan L.D."/>
            <person name="Tay A."/>
            <person name="Venter J.C."/>
            <person name="Strausberg R.L."/>
            <person name="Brenner S."/>
        </authorList>
    </citation>
    <scope>NUCLEOTIDE SEQUENCE [LARGE SCALE GENOMIC DNA]</scope>
</reference>
<dbReference type="EMBL" id="FJ824599">
    <property type="protein sequence ID" value="ACU32565.1"/>
    <property type="molecule type" value="Genomic_DNA"/>
</dbReference>
<dbReference type="GO" id="GO:0000978">
    <property type="term" value="F:RNA polymerase II cis-regulatory region sequence-specific DNA binding"/>
    <property type="evidence" value="ECO:0007669"/>
    <property type="project" value="TreeGrafter"/>
</dbReference>
<dbReference type="Ensembl" id="ENSCMIT00000038179.1">
    <property type="protein sequence ID" value="ENSCMIP00000037635.1"/>
    <property type="gene ID" value="ENSCMIG00000015814.1"/>
</dbReference>
<feature type="domain" description="Homeobox" evidence="9">
    <location>
        <begin position="262"/>
        <end position="322"/>
    </location>
</feature>